<dbReference type="Proteomes" id="UP000295075">
    <property type="component" value="Unassembled WGS sequence"/>
</dbReference>
<dbReference type="AlphaFoldDB" id="A0A4R4PA50"/>
<comment type="caution">
    <text evidence="2">The sequence shown here is derived from an EMBL/GenBank/DDBJ whole genome shotgun (WGS) entry which is preliminary data.</text>
</comment>
<protein>
    <submittedName>
        <fullName evidence="2">Acyl carrier protein</fullName>
    </submittedName>
</protein>
<dbReference type="RefSeq" id="WP_132413892.1">
    <property type="nucleotide sequence ID" value="NZ_SMKA01000234.1"/>
</dbReference>
<sequence>MTTQPPPGRAEIIDWLAGLGQRPPGTERIDSMELAWLVHQVEQRYGVELPDEQLERMTTIDAAVAVLAEVLPSHV</sequence>
<proteinExistence type="predicted"/>
<dbReference type="Gene3D" id="1.10.1200.10">
    <property type="entry name" value="ACP-like"/>
    <property type="match status" value="1"/>
</dbReference>
<evidence type="ECO:0000313" key="2">
    <source>
        <dbReference type="EMBL" id="TDC19205.1"/>
    </source>
</evidence>
<feature type="domain" description="Carrier" evidence="1">
    <location>
        <begin position="29"/>
        <end position="65"/>
    </location>
</feature>
<evidence type="ECO:0000259" key="1">
    <source>
        <dbReference type="Pfam" id="PF00550"/>
    </source>
</evidence>
<dbReference type="OrthoDB" id="3873684at2"/>
<gene>
    <name evidence="2" type="ORF">E1261_34455</name>
</gene>
<evidence type="ECO:0000313" key="3">
    <source>
        <dbReference type="Proteomes" id="UP000295075"/>
    </source>
</evidence>
<dbReference type="EMBL" id="SMKA01000234">
    <property type="protein sequence ID" value="TDC19205.1"/>
    <property type="molecule type" value="Genomic_DNA"/>
</dbReference>
<dbReference type="InterPro" id="IPR036736">
    <property type="entry name" value="ACP-like_sf"/>
</dbReference>
<accession>A0A4R4PA50</accession>
<dbReference type="Pfam" id="PF00550">
    <property type="entry name" value="PP-binding"/>
    <property type="match status" value="1"/>
</dbReference>
<organism evidence="2 3">
    <name type="scientific">Kribbella albertanoniae</name>
    <dbReference type="NCBI Taxonomy" id="1266829"/>
    <lineage>
        <taxon>Bacteria</taxon>
        <taxon>Bacillati</taxon>
        <taxon>Actinomycetota</taxon>
        <taxon>Actinomycetes</taxon>
        <taxon>Propionibacteriales</taxon>
        <taxon>Kribbellaceae</taxon>
        <taxon>Kribbella</taxon>
    </lineage>
</organism>
<dbReference type="SUPFAM" id="SSF47336">
    <property type="entry name" value="ACP-like"/>
    <property type="match status" value="1"/>
</dbReference>
<dbReference type="InterPro" id="IPR009081">
    <property type="entry name" value="PP-bd_ACP"/>
</dbReference>
<name>A0A4R4PA50_9ACTN</name>
<reference evidence="2 3" key="1">
    <citation type="submission" date="2019-03" db="EMBL/GenBank/DDBJ databases">
        <title>Draft genome sequences of novel Actinobacteria.</title>
        <authorList>
            <person name="Sahin N."/>
            <person name="Ay H."/>
            <person name="Saygin H."/>
        </authorList>
    </citation>
    <scope>NUCLEOTIDE SEQUENCE [LARGE SCALE GENOMIC DNA]</scope>
    <source>
        <strain evidence="2 3">JCM 30547</strain>
    </source>
</reference>
<keyword evidence="3" id="KW-1185">Reference proteome</keyword>